<dbReference type="InParanoid" id="Q0V3I3"/>
<accession>Q0V3I3</accession>
<dbReference type="RefSeq" id="XP_001792070.1">
    <property type="nucleotide sequence ID" value="XM_001792018.1"/>
</dbReference>
<evidence type="ECO:0000313" key="2">
    <source>
        <dbReference type="EMBL" id="EAT91080.1"/>
    </source>
</evidence>
<protein>
    <submittedName>
        <fullName evidence="2">Uncharacterized protein</fullName>
    </submittedName>
</protein>
<reference evidence="3" key="1">
    <citation type="journal article" date="2007" name="Plant Cell">
        <title>Dothideomycete-plant interactions illuminated by genome sequencing and EST analysis of the wheat pathogen Stagonospora nodorum.</title>
        <authorList>
            <person name="Hane J.K."/>
            <person name="Lowe R.G."/>
            <person name="Solomon P.S."/>
            <person name="Tan K.C."/>
            <person name="Schoch C.L."/>
            <person name="Spatafora J.W."/>
            <person name="Crous P.W."/>
            <person name="Kodira C."/>
            <person name="Birren B.W."/>
            <person name="Galagan J.E."/>
            <person name="Torriani S.F."/>
            <person name="McDonald B.A."/>
            <person name="Oliver R.P."/>
        </authorList>
    </citation>
    <scope>NUCLEOTIDE SEQUENCE [LARGE SCALE GENOMIC DNA]</scope>
    <source>
        <strain evidence="3">SN15 / ATCC MYA-4574 / FGSC 10173</strain>
    </source>
</reference>
<feature type="region of interest" description="Disordered" evidence="1">
    <location>
        <begin position="41"/>
        <end position="63"/>
    </location>
</feature>
<dbReference type="KEGG" id="pno:SNOG_01431"/>
<sequence>MPSMLQTIFGSLERTTQAPSWIARKVKPVWFFAFLFTPYLLPPFRQGDTDKPQHLSMRSTRRD</sequence>
<evidence type="ECO:0000256" key="1">
    <source>
        <dbReference type="SAM" id="MobiDB-lite"/>
    </source>
</evidence>
<evidence type="ECO:0000313" key="3">
    <source>
        <dbReference type="Proteomes" id="UP000001055"/>
    </source>
</evidence>
<gene>
    <name evidence="2" type="ORF">SNOG_01431</name>
</gene>
<name>Q0V3I3_PHANO</name>
<dbReference type="AlphaFoldDB" id="Q0V3I3"/>
<organism evidence="2 3">
    <name type="scientific">Phaeosphaeria nodorum (strain SN15 / ATCC MYA-4574 / FGSC 10173)</name>
    <name type="common">Glume blotch fungus</name>
    <name type="synonym">Parastagonospora nodorum</name>
    <dbReference type="NCBI Taxonomy" id="321614"/>
    <lineage>
        <taxon>Eukaryota</taxon>
        <taxon>Fungi</taxon>
        <taxon>Dikarya</taxon>
        <taxon>Ascomycota</taxon>
        <taxon>Pezizomycotina</taxon>
        <taxon>Dothideomycetes</taxon>
        <taxon>Pleosporomycetidae</taxon>
        <taxon>Pleosporales</taxon>
        <taxon>Pleosporineae</taxon>
        <taxon>Phaeosphaeriaceae</taxon>
        <taxon>Parastagonospora</taxon>
    </lineage>
</organism>
<proteinExistence type="predicted"/>
<dbReference type="EMBL" id="CH445326">
    <property type="protein sequence ID" value="EAT91080.1"/>
    <property type="molecule type" value="Genomic_DNA"/>
</dbReference>
<dbReference type="GeneID" id="5968915"/>
<dbReference type="Proteomes" id="UP000001055">
    <property type="component" value="Unassembled WGS sequence"/>
</dbReference>